<sequence length="203" mass="22108">MLNPSDLLIASGGVRTSFNIGITTGNFLDTAQPLSEVSEIVQAVGRFLTYHFSRAMLSECFFFSIRDVGGSKIDHLALFISLFSSWAMKGSTFSAHQVVAVDLGIAFLVASVGCYRNRATVVGFDKLDDLEPFGDAIVIEANGGRPKISSRLTKDASESILFPLLVRILIPHRFSMNMPLVLIELTLGLKAINYWESSKAVGD</sequence>
<proteinExistence type="predicted"/>
<dbReference type="Proteomes" id="UP000054565">
    <property type="component" value="Unassembled WGS sequence"/>
</dbReference>
<dbReference type="EMBL" id="DS028100">
    <property type="protein sequence ID" value="KMP10002.1"/>
    <property type="molecule type" value="Genomic_DNA"/>
</dbReference>
<accession>A0A0J7BI68</accession>
<evidence type="ECO:0000313" key="1">
    <source>
        <dbReference type="EMBL" id="KMP10002.1"/>
    </source>
</evidence>
<dbReference type="AlphaFoldDB" id="A0A0J7BI68"/>
<gene>
    <name evidence="1" type="ORF">CIRG_09235</name>
</gene>
<organism evidence="1 2">
    <name type="scientific">Coccidioides immitis RMSCC 2394</name>
    <dbReference type="NCBI Taxonomy" id="404692"/>
    <lineage>
        <taxon>Eukaryota</taxon>
        <taxon>Fungi</taxon>
        <taxon>Dikarya</taxon>
        <taxon>Ascomycota</taxon>
        <taxon>Pezizomycotina</taxon>
        <taxon>Eurotiomycetes</taxon>
        <taxon>Eurotiomycetidae</taxon>
        <taxon>Onygenales</taxon>
        <taxon>Onygenaceae</taxon>
        <taxon>Coccidioides</taxon>
    </lineage>
</organism>
<reference evidence="2" key="1">
    <citation type="journal article" date="2010" name="Genome Res.">
        <title>Population genomic sequencing of Coccidioides fungi reveals recent hybridization and transposon control.</title>
        <authorList>
            <person name="Neafsey D.E."/>
            <person name="Barker B.M."/>
            <person name="Sharpton T.J."/>
            <person name="Stajich J.E."/>
            <person name="Park D.J."/>
            <person name="Whiston E."/>
            <person name="Hung C.-Y."/>
            <person name="McMahan C."/>
            <person name="White J."/>
            <person name="Sykes S."/>
            <person name="Heiman D."/>
            <person name="Young S."/>
            <person name="Zeng Q."/>
            <person name="Abouelleil A."/>
            <person name="Aftuck L."/>
            <person name="Bessette D."/>
            <person name="Brown A."/>
            <person name="FitzGerald M."/>
            <person name="Lui A."/>
            <person name="Macdonald J.P."/>
            <person name="Priest M."/>
            <person name="Orbach M.J."/>
            <person name="Galgiani J.N."/>
            <person name="Kirkland T.N."/>
            <person name="Cole G.T."/>
            <person name="Birren B.W."/>
            <person name="Henn M.R."/>
            <person name="Taylor J.W."/>
            <person name="Rounsley S.D."/>
        </authorList>
    </citation>
    <scope>NUCLEOTIDE SEQUENCE [LARGE SCALE GENOMIC DNA]</scope>
    <source>
        <strain evidence="2">RMSCC 2394</strain>
    </source>
</reference>
<evidence type="ECO:0000313" key="2">
    <source>
        <dbReference type="Proteomes" id="UP000054565"/>
    </source>
</evidence>
<name>A0A0J7BI68_COCIT</name>
<protein>
    <submittedName>
        <fullName evidence="1">Uncharacterized protein</fullName>
    </submittedName>
</protein>